<proteinExistence type="predicted"/>
<gene>
    <name evidence="3" type="ORF">BTO18_06915</name>
</gene>
<dbReference type="EMBL" id="MSCN01000001">
    <property type="protein sequence ID" value="PQJ78926.1"/>
    <property type="molecule type" value="Genomic_DNA"/>
</dbReference>
<comment type="caution">
    <text evidence="3">The sequence shown here is derived from an EMBL/GenBank/DDBJ whole genome shotgun (WGS) entry which is preliminary data.</text>
</comment>
<keyword evidence="1" id="KW-0812">Transmembrane</keyword>
<organism evidence="3 4">
    <name type="scientific">Polaribacter porphyrae</name>
    <dbReference type="NCBI Taxonomy" id="1137780"/>
    <lineage>
        <taxon>Bacteria</taxon>
        <taxon>Pseudomonadati</taxon>
        <taxon>Bacteroidota</taxon>
        <taxon>Flavobacteriia</taxon>
        <taxon>Flavobacteriales</taxon>
        <taxon>Flavobacteriaceae</taxon>
    </lineage>
</organism>
<sequence>MISNSYILESIVKALCNSFWLIAIIACLFVLLTRVLKTSKNNLYKILLFSYGLILVFFISDIIYQQQKQAKQQVNSKYFDAVYIKKDDIIKPYYSSEKSYINNVTSLDFLSIKLSKEASYIISFSWGITSFFLLFSLLFRLIILFNQKKHHLPKNSVWLKELEKAKISLKGKEKINLISSKKVQEIGSYSLFGKFIIVPEILLDKFSNDEIKTILIHEIAHLKRRDFSSNLFLIIVKYIFFFNPIVWWMNTYGELLRENCCDIFVLNQDIKPVKYTETLLKLTSYKTNNTFSIVQSFMGKKSNFYERTQYLLYGTLKKPSFSNFQTLLIISFFSLILISFNTNNFEQNKVLLNSNNKVKNEKYSLYNVVLNLKYGSLMNRSGKSYNYIINETFIKEPALLPYYNKDIKIDSLHYIPNKTSIKNNIDGVYYIYFDTKNR</sequence>
<dbReference type="Proteomes" id="UP000238882">
    <property type="component" value="Unassembled WGS sequence"/>
</dbReference>
<dbReference type="PANTHER" id="PTHR34978">
    <property type="entry name" value="POSSIBLE SENSOR-TRANSDUCER PROTEIN BLAR"/>
    <property type="match status" value="1"/>
</dbReference>
<evidence type="ECO:0000313" key="3">
    <source>
        <dbReference type="EMBL" id="PQJ78926.1"/>
    </source>
</evidence>
<keyword evidence="1" id="KW-1133">Transmembrane helix</keyword>
<keyword evidence="4" id="KW-1185">Reference proteome</keyword>
<accession>A0A2S7WN94</accession>
<dbReference type="InterPro" id="IPR052173">
    <property type="entry name" value="Beta-lactam_resp_regulator"/>
</dbReference>
<evidence type="ECO:0000256" key="1">
    <source>
        <dbReference type="SAM" id="Phobius"/>
    </source>
</evidence>
<dbReference type="OrthoDB" id="15218at2"/>
<feature type="transmembrane region" description="Helical" evidence="1">
    <location>
        <begin position="120"/>
        <end position="145"/>
    </location>
</feature>
<feature type="domain" description="Peptidase M56" evidence="2">
    <location>
        <begin position="24"/>
        <end position="310"/>
    </location>
</feature>
<dbReference type="Gene3D" id="3.30.2010.10">
    <property type="entry name" value="Metalloproteases ('zincins'), catalytic domain"/>
    <property type="match status" value="1"/>
</dbReference>
<dbReference type="PANTHER" id="PTHR34978:SF3">
    <property type="entry name" value="SLR0241 PROTEIN"/>
    <property type="match status" value="1"/>
</dbReference>
<evidence type="ECO:0000313" key="4">
    <source>
        <dbReference type="Proteomes" id="UP000238882"/>
    </source>
</evidence>
<feature type="transmembrane region" description="Helical" evidence="1">
    <location>
        <begin position="43"/>
        <end position="64"/>
    </location>
</feature>
<name>A0A2S7WN94_9FLAO</name>
<feature type="transmembrane region" description="Helical" evidence="1">
    <location>
        <begin position="18"/>
        <end position="36"/>
    </location>
</feature>
<protein>
    <recommendedName>
        <fullName evidence="2">Peptidase M56 domain-containing protein</fullName>
    </recommendedName>
</protein>
<feature type="transmembrane region" description="Helical" evidence="1">
    <location>
        <begin position="231"/>
        <end position="249"/>
    </location>
</feature>
<dbReference type="AlphaFoldDB" id="A0A2S7WN94"/>
<reference evidence="3 4" key="1">
    <citation type="submission" date="2016-12" db="EMBL/GenBank/DDBJ databases">
        <title>Trade-off between light-utilization and light-protection in marine flavobacteria.</title>
        <authorList>
            <person name="Kumagai Y."/>
            <person name="Yoshizawa S."/>
            <person name="Kogure K."/>
            <person name="Iwasaki W."/>
        </authorList>
    </citation>
    <scope>NUCLEOTIDE SEQUENCE [LARGE SCALE GENOMIC DNA]</scope>
    <source>
        <strain evidence="3 4">NBRC 108759</strain>
    </source>
</reference>
<dbReference type="Pfam" id="PF05569">
    <property type="entry name" value="Peptidase_M56"/>
    <property type="match status" value="1"/>
</dbReference>
<dbReference type="InterPro" id="IPR008756">
    <property type="entry name" value="Peptidase_M56"/>
</dbReference>
<dbReference type="CDD" id="cd07341">
    <property type="entry name" value="M56_BlaR1_MecR1_like"/>
    <property type="match status" value="1"/>
</dbReference>
<dbReference type="RefSeq" id="WP_105015523.1">
    <property type="nucleotide sequence ID" value="NZ_MSCN01000001.1"/>
</dbReference>
<feature type="transmembrane region" description="Helical" evidence="1">
    <location>
        <begin position="321"/>
        <end position="340"/>
    </location>
</feature>
<evidence type="ECO:0000259" key="2">
    <source>
        <dbReference type="Pfam" id="PF05569"/>
    </source>
</evidence>
<keyword evidence="1" id="KW-0472">Membrane</keyword>